<proteinExistence type="predicted"/>
<keyword evidence="2" id="KW-1185">Reference proteome</keyword>
<dbReference type="EMBL" id="MU001672">
    <property type="protein sequence ID" value="KAF2460804.1"/>
    <property type="molecule type" value="Genomic_DNA"/>
</dbReference>
<protein>
    <submittedName>
        <fullName evidence="1">Uncharacterized protein</fullName>
    </submittedName>
</protein>
<evidence type="ECO:0000313" key="2">
    <source>
        <dbReference type="Proteomes" id="UP000799766"/>
    </source>
</evidence>
<sequence length="179" mass="20110">MTATRPVPSNVHSTMCPNASPPCRLASVVISTTLARPLLPAVHLAGPHSIPLCKNDFPFTPACRPSCSRQRHRKQVGAQSYLRKWLPLSHHVPRLYPVLYYASLSTLELVVLDPIYSRLHRYIHVHSQSTLSSKVAFLSRRVPPPCSSAFPVVMPSYLFRTASLTVHSHQRHHKRAQTQ</sequence>
<gene>
    <name evidence="1" type="ORF">BDY21DRAFT_132033</name>
</gene>
<dbReference type="Proteomes" id="UP000799766">
    <property type="component" value="Unassembled WGS sequence"/>
</dbReference>
<evidence type="ECO:0000313" key="1">
    <source>
        <dbReference type="EMBL" id="KAF2460804.1"/>
    </source>
</evidence>
<organism evidence="1 2">
    <name type="scientific">Lineolata rhizophorae</name>
    <dbReference type="NCBI Taxonomy" id="578093"/>
    <lineage>
        <taxon>Eukaryota</taxon>
        <taxon>Fungi</taxon>
        <taxon>Dikarya</taxon>
        <taxon>Ascomycota</taxon>
        <taxon>Pezizomycotina</taxon>
        <taxon>Dothideomycetes</taxon>
        <taxon>Dothideomycetes incertae sedis</taxon>
        <taxon>Lineolatales</taxon>
        <taxon>Lineolataceae</taxon>
        <taxon>Lineolata</taxon>
    </lineage>
</organism>
<name>A0A6A6PA56_9PEZI</name>
<dbReference type="AlphaFoldDB" id="A0A6A6PA56"/>
<accession>A0A6A6PA56</accession>
<reference evidence="1" key="1">
    <citation type="journal article" date="2020" name="Stud. Mycol.">
        <title>101 Dothideomycetes genomes: a test case for predicting lifestyles and emergence of pathogens.</title>
        <authorList>
            <person name="Haridas S."/>
            <person name="Albert R."/>
            <person name="Binder M."/>
            <person name="Bloem J."/>
            <person name="Labutti K."/>
            <person name="Salamov A."/>
            <person name="Andreopoulos B."/>
            <person name="Baker S."/>
            <person name="Barry K."/>
            <person name="Bills G."/>
            <person name="Bluhm B."/>
            <person name="Cannon C."/>
            <person name="Castanera R."/>
            <person name="Culley D."/>
            <person name="Daum C."/>
            <person name="Ezra D."/>
            <person name="Gonzalez J."/>
            <person name="Henrissat B."/>
            <person name="Kuo A."/>
            <person name="Liang C."/>
            <person name="Lipzen A."/>
            <person name="Lutzoni F."/>
            <person name="Magnuson J."/>
            <person name="Mondo S."/>
            <person name="Nolan M."/>
            <person name="Ohm R."/>
            <person name="Pangilinan J."/>
            <person name="Park H.-J."/>
            <person name="Ramirez L."/>
            <person name="Alfaro M."/>
            <person name="Sun H."/>
            <person name="Tritt A."/>
            <person name="Yoshinaga Y."/>
            <person name="Zwiers L.-H."/>
            <person name="Turgeon B."/>
            <person name="Goodwin S."/>
            <person name="Spatafora J."/>
            <person name="Crous P."/>
            <person name="Grigoriev I."/>
        </authorList>
    </citation>
    <scope>NUCLEOTIDE SEQUENCE</scope>
    <source>
        <strain evidence="1">ATCC 16933</strain>
    </source>
</reference>